<evidence type="ECO:0000256" key="5">
    <source>
        <dbReference type="ARBA" id="ARBA00023139"/>
    </source>
</evidence>
<sequence length="297" mass="30942">MRTYPGAVTGGIAVLALLAACGAPGDPVDGGGESAGPVTSVDELPDGAQIGVPNDPANLGRSLQLLAGEGLITLDPEVEGSVTEQDIAENPRGIQFVPLEAAQLPRSLQDFDAAIVNGNYAIEAGLNPAEDAIVLESGEDNPYANGLVAQGENADDPRVEQLGALLNTQEVHDFIAETYTNGSVVPAFTPTGPAADVQPLDDPGEPLRVGVSPVPHGEILGYVDSELAADAGLDLEIIEFSDYVQPNLQLADGELDANFFQHRPYLAEFLAGQGEGEDFQYLTDVHVEPLGLYVYGG</sequence>
<dbReference type="PANTHER" id="PTHR30429:SF0">
    <property type="entry name" value="METHIONINE-BINDING LIPOPROTEIN METQ"/>
    <property type="match status" value="1"/>
</dbReference>
<dbReference type="Proteomes" id="UP000237846">
    <property type="component" value="Unassembled WGS sequence"/>
</dbReference>
<dbReference type="Pfam" id="PF03180">
    <property type="entry name" value="Lipoprotein_9"/>
    <property type="match status" value="2"/>
</dbReference>
<evidence type="ECO:0000256" key="1">
    <source>
        <dbReference type="ARBA" id="ARBA00004635"/>
    </source>
</evidence>
<dbReference type="EMBL" id="PVZC01000006">
    <property type="protein sequence ID" value="PRX97202.1"/>
    <property type="molecule type" value="Genomic_DNA"/>
</dbReference>
<dbReference type="PROSITE" id="PS51257">
    <property type="entry name" value="PROKAR_LIPOPROTEIN"/>
    <property type="match status" value="1"/>
</dbReference>
<evidence type="ECO:0000256" key="3">
    <source>
        <dbReference type="ARBA" id="ARBA00022729"/>
    </source>
</evidence>
<comment type="subcellular location">
    <subcellularLocation>
        <location evidence="1">Membrane</location>
        <topology evidence="1">Lipid-anchor</topology>
    </subcellularLocation>
</comment>
<reference evidence="7 8" key="1">
    <citation type="submission" date="2018-03" db="EMBL/GenBank/DDBJ databases">
        <title>Genomic Encyclopedia of Archaeal and Bacterial Type Strains, Phase II (KMG-II): from individual species to whole genera.</title>
        <authorList>
            <person name="Goeker M."/>
        </authorList>
    </citation>
    <scope>NUCLEOTIDE SEQUENCE [LARGE SCALE GENOMIC DNA]</scope>
    <source>
        <strain evidence="7 8">DSM 45601</strain>
    </source>
</reference>
<dbReference type="GO" id="GO:0016020">
    <property type="term" value="C:membrane"/>
    <property type="evidence" value="ECO:0007669"/>
    <property type="project" value="UniProtKB-SubCell"/>
</dbReference>
<keyword evidence="6 7" id="KW-0449">Lipoprotein</keyword>
<accession>A0A2T0Q076</accession>
<dbReference type="SUPFAM" id="SSF53850">
    <property type="entry name" value="Periplasmic binding protein-like II"/>
    <property type="match status" value="2"/>
</dbReference>
<evidence type="ECO:0000256" key="2">
    <source>
        <dbReference type="ARBA" id="ARBA00008973"/>
    </source>
</evidence>
<evidence type="ECO:0000313" key="7">
    <source>
        <dbReference type="EMBL" id="PRX97202.1"/>
    </source>
</evidence>
<comment type="caution">
    <text evidence="7">The sequence shown here is derived from an EMBL/GenBank/DDBJ whole genome shotgun (WGS) entry which is preliminary data.</text>
</comment>
<organism evidence="7 8">
    <name type="scientific">Allonocardiopsis opalescens</name>
    <dbReference type="NCBI Taxonomy" id="1144618"/>
    <lineage>
        <taxon>Bacteria</taxon>
        <taxon>Bacillati</taxon>
        <taxon>Actinomycetota</taxon>
        <taxon>Actinomycetes</taxon>
        <taxon>Streptosporangiales</taxon>
        <taxon>Allonocardiopsis</taxon>
    </lineage>
</organism>
<dbReference type="Gene3D" id="3.40.190.10">
    <property type="entry name" value="Periplasmic binding protein-like II"/>
    <property type="match status" value="2"/>
</dbReference>
<comment type="similarity">
    <text evidence="2">Belongs to the NlpA lipoprotein family.</text>
</comment>
<dbReference type="AlphaFoldDB" id="A0A2T0Q076"/>
<protein>
    <submittedName>
        <fullName evidence="7">YaeC family lipoprotein</fullName>
    </submittedName>
</protein>
<keyword evidence="4" id="KW-0472">Membrane</keyword>
<keyword evidence="8" id="KW-1185">Reference proteome</keyword>
<keyword evidence="5" id="KW-0564">Palmitate</keyword>
<dbReference type="RefSeq" id="WP_342755679.1">
    <property type="nucleotide sequence ID" value="NZ_PVZC01000006.1"/>
</dbReference>
<dbReference type="InterPro" id="IPR004872">
    <property type="entry name" value="Lipoprotein_NlpA"/>
</dbReference>
<evidence type="ECO:0000256" key="4">
    <source>
        <dbReference type="ARBA" id="ARBA00023136"/>
    </source>
</evidence>
<dbReference type="PANTHER" id="PTHR30429">
    <property type="entry name" value="D-METHIONINE-BINDING LIPOPROTEIN METQ"/>
    <property type="match status" value="1"/>
</dbReference>
<gene>
    <name evidence="7" type="ORF">CLV72_106238</name>
</gene>
<proteinExistence type="inferred from homology"/>
<name>A0A2T0Q076_9ACTN</name>
<evidence type="ECO:0000313" key="8">
    <source>
        <dbReference type="Proteomes" id="UP000237846"/>
    </source>
</evidence>
<evidence type="ECO:0000256" key="6">
    <source>
        <dbReference type="ARBA" id="ARBA00023288"/>
    </source>
</evidence>
<keyword evidence="3" id="KW-0732">Signal</keyword>